<dbReference type="InterPro" id="IPR051020">
    <property type="entry name" value="ALDH-related_metabolic_enz"/>
</dbReference>
<comment type="similarity">
    <text evidence="1 4">Belongs to the aldehyde dehydrogenase family.</text>
</comment>
<dbReference type="PANTHER" id="PTHR42991:SF1">
    <property type="entry name" value="ALDEHYDE DEHYDROGENASE"/>
    <property type="match status" value="1"/>
</dbReference>
<gene>
    <name evidence="6" type="ORF">B0I31_111132</name>
</gene>
<feature type="domain" description="Aldehyde dehydrogenase" evidence="5">
    <location>
        <begin position="17"/>
        <end position="467"/>
    </location>
</feature>
<evidence type="ECO:0000259" key="5">
    <source>
        <dbReference type="Pfam" id="PF00171"/>
    </source>
</evidence>
<feature type="active site" evidence="3">
    <location>
        <position position="247"/>
    </location>
</feature>
<evidence type="ECO:0000256" key="1">
    <source>
        <dbReference type="ARBA" id="ARBA00009986"/>
    </source>
</evidence>
<dbReference type="FunFam" id="3.40.605.10:FF:000020">
    <property type="entry name" value="Aldehyde dehydrogenase"/>
    <property type="match status" value="1"/>
</dbReference>
<dbReference type="SUPFAM" id="SSF53720">
    <property type="entry name" value="ALDH-like"/>
    <property type="match status" value="1"/>
</dbReference>
<organism evidence="6 7">
    <name type="scientific">Saccharothrix carnea</name>
    <dbReference type="NCBI Taxonomy" id="1280637"/>
    <lineage>
        <taxon>Bacteria</taxon>
        <taxon>Bacillati</taxon>
        <taxon>Actinomycetota</taxon>
        <taxon>Actinomycetes</taxon>
        <taxon>Pseudonocardiales</taxon>
        <taxon>Pseudonocardiaceae</taxon>
        <taxon>Saccharothrix</taxon>
    </lineage>
</organism>
<comment type="caution">
    <text evidence="6">The sequence shown here is derived from an EMBL/GenBank/DDBJ whole genome shotgun (WGS) entry which is preliminary data.</text>
</comment>
<dbReference type="InterPro" id="IPR029510">
    <property type="entry name" value="Ald_DH_CS_GLU"/>
</dbReference>
<dbReference type="InterPro" id="IPR015590">
    <property type="entry name" value="Aldehyde_DH_dom"/>
</dbReference>
<dbReference type="PANTHER" id="PTHR42991">
    <property type="entry name" value="ALDEHYDE DEHYDROGENASE"/>
    <property type="match status" value="1"/>
</dbReference>
<dbReference type="InterPro" id="IPR016162">
    <property type="entry name" value="Ald_DH_N"/>
</dbReference>
<keyword evidence="7" id="KW-1185">Reference proteome</keyword>
<dbReference type="PROSITE" id="PS00687">
    <property type="entry name" value="ALDEHYDE_DEHYDR_GLU"/>
    <property type="match status" value="1"/>
</dbReference>
<dbReference type="Gene3D" id="3.40.309.10">
    <property type="entry name" value="Aldehyde Dehydrogenase, Chain A, domain 2"/>
    <property type="match status" value="1"/>
</dbReference>
<dbReference type="AlphaFoldDB" id="A0A2P8I323"/>
<dbReference type="Pfam" id="PF00171">
    <property type="entry name" value="Aldedh"/>
    <property type="match status" value="1"/>
</dbReference>
<evidence type="ECO:0000313" key="6">
    <source>
        <dbReference type="EMBL" id="PSL52845.1"/>
    </source>
</evidence>
<proteinExistence type="inferred from homology"/>
<dbReference type="GO" id="GO:0008911">
    <property type="term" value="F:lactaldehyde dehydrogenase (NAD+) activity"/>
    <property type="evidence" value="ECO:0007669"/>
    <property type="project" value="TreeGrafter"/>
</dbReference>
<protein>
    <submittedName>
        <fullName evidence="6">Succinate semialdehyde dehydrogenase</fullName>
    </submittedName>
</protein>
<evidence type="ECO:0000256" key="2">
    <source>
        <dbReference type="ARBA" id="ARBA00023002"/>
    </source>
</evidence>
<dbReference type="InterPro" id="IPR016163">
    <property type="entry name" value="Ald_DH_C"/>
</dbReference>
<evidence type="ECO:0000256" key="4">
    <source>
        <dbReference type="RuleBase" id="RU003345"/>
    </source>
</evidence>
<reference evidence="6 7" key="1">
    <citation type="submission" date="2018-03" db="EMBL/GenBank/DDBJ databases">
        <title>Genomic Encyclopedia of Type Strains, Phase III (KMG-III): the genomes of soil and plant-associated and newly described type strains.</title>
        <authorList>
            <person name="Whitman W."/>
        </authorList>
    </citation>
    <scope>NUCLEOTIDE SEQUENCE [LARGE SCALE GENOMIC DNA]</scope>
    <source>
        <strain evidence="6 7">CGMCC 4.7097</strain>
    </source>
</reference>
<dbReference type="Gene3D" id="3.40.605.10">
    <property type="entry name" value="Aldehyde Dehydrogenase, Chain A, domain 1"/>
    <property type="match status" value="1"/>
</dbReference>
<evidence type="ECO:0000256" key="3">
    <source>
        <dbReference type="PROSITE-ProRule" id="PRU10007"/>
    </source>
</evidence>
<dbReference type="InterPro" id="IPR016161">
    <property type="entry name" value="Ald_DH/histidinol_DH"/>
</dbReference>
<accession>A0A2P8I323</accession>
<evidence type="ECO:0000313" key="7">
    <source>
        <dbReference type="Proteomes" id="UP000241118"/>
    </source>
</evidence>
<dbReference type="EMBL" id="PYAX01000011">
    <property type="protein sequence ID" value="PSL52845.1"/>
    <property type="molecule type" value="Genomic_DNA"/>
</dbReference>
<dbReference type="OrthoDB" id="6882680at2"/>
<dbReference type="RefSeq" id="WP_106618651.1">
    <property type="nucleotide sequence ID" value="NZ_PYAX01000011.1"/>
</dbReference>
<keyword evidence="2 4" id="KW-0560">Oxidoreductase</keyword>
<dbReference type="Proteomes" id="UP000241118">
    <property type="component" value="Unassembled WGS sequence"/>
</dbReference>
<name>A0A2P8I323_SACCR</name>
<sequence>MTTTPYWVAGQPATSDDPVEIRTPHDGALAGVTSNATAEDVERAVAAAHAVAEEFAALPAHARAAALDHVSRRLAERADEVAALITAESGKPVKWSRIEVTRAVSTFRWAAEEARRFSGELQRLDTDPAANGRLALVRRAPRGPVLGIAPFNFPLNLVAHKVAPALAVGAPIVVKPAPATPLVALLLGELLAETELPAGSWSVLPVPNEVAGALAEDPRLPVVSFTGSGPVGYSILDRVPRKHVVLELGGNAAAVVCPDWTDLDWAAQRISTFSMYQGGQSCISVQRVYAHEDVYPALADAVVSHVRKLGTGDPTDPVTDVGPLINEAAALRVEAWVDEAVAAGARVLTGGRRSGASYEPTVLADVPPSCKVVDEEVFGPVVVLDSVRSVDEAFDRVNASRFGLQAGLFTHDVRLAFRAAKRLAVGGVIVGDVPSFRADQMPYGGVKDSGTGREGVRAAMEDLTEQRVLVLTGLEL</sequence>